<reference evidence="3" key="2">
    <citation type="submission" date="2009-12" db="EMBL/GenBank/DDBJ databases">
        <authorList>
            <person name="Madupu R."/>
            <person name="Durkin A.S."/>
            <person name="Torralba M."/>
            <person name="Methe B."/>
            <person name="Sutton G.G."/>
            <person name="Strausberg R.L."/>
            <person name="Nelson K.E."/>
        </authorList>
    </citation>
    <scope>NUCLEOTIDE SEQUENCE</scope>
    <source>
        <strain evidence="3">28L</strain>
    </source>
</reference>
<dbReference type="GO" id="GO:0071281">
    <property type="term" value="P:cellular response to iron ion"/>
    <property type="evidence" value="ECO:0007669"/>
    <property type="project" value="TreeGrafter"/>
</dbReference>
<dbReference type="Proteomes" id="UP000004018">
    <property type="component" value="Unassembled WGS sequence"/>
</dbReference>
<evidence type="ECO:0000256" key="1">
    <source>
        <dbReference type="ARBA" id="ARBA00008814"/>
    </source>
</evidence>
<reference evidence="4 6" key="3">
    <citation type="submission" date="2011-04" db="EMBL/GenBank/DDBJ databases">
        <authorList>
            <person name="Harkins D.M."/>
            <person name="Madupu R."/>
            <person name="Durkin A.S."/>
            <person name="Torralba M."/>
            <person name="Methe B."/>
            <person name="Sutton G.G."/>
            <person name="Nelson K.E."/>
        </authorList>
    </citation>
    <scope>NUCLEOTIDE SEQUENCE [LARGE SCALE GENOMIC DNA]</scope>
    <source>
        <strain evidence="4 6">UPII 199-6</strain>
    </source>
</reference>
<protein>
    <submittedName>
        <fullName evidence="3">Periplasmic binding protein</fullName>
    </submittedName>
</protein>
<dbReference type="SUPFAM" id="SSF53807">
    <property type="entry name" value="Helical backbone' metal receptor"/>
    <property type="match status" value="1"/>
</dbReference>
<evidence type="ECO:0000313" key="4">
    <source>
        <dbReference type="EMBL" id="EGL41074.1"/>
    </source>
</evidence>
<feature type="domain" description="Fe/B12 periplasmic-binding" evidence="2">
    <location>
        <begin position="61"/>
        <end position="323"/>
    </location>
</feature>
<dbReference type="STRING" id="699218.HMPREF0889_0945"/>
<sequence length="328" mass="35713">MKEKIKSVLWIIIGISLSLCVSGCGVSGGFVPIQNRAQKPAYAVIHDDLGRTVTLSAKPQRVIILTTSLLSFSAAVNGPIVGRTTVRSKQIHIPSQYIQATEVGPVYAVSMEKVLALQPDLIIIGAHSQEKLLPLCEQNQIPVIALKTKTRQEATRALQIMGQIYGCPQQAAMAQTVLDKKIQQVLNKLPNRTKTAAILHVTPGAVTVELSDSIAGDMARLLRVQNVTCPTGKAGITKEKVPYSMEALLAADPDVILFTAMGSPDKIDKRLRTDLKANPSWAHLRAVRTGQVYVLPEQYFLVSPGMDYDKALRYMAKLIYGEAFDATI</sequence>
<name>D3LSK6_9FIRM</name>
<dbReference type="PANTHER" id="PTHR30535:SF34">
    <property type="entry name" value="MOLYBDATE-BINDING PROTEIN MOLA"/>
    <property type="match status" value="1"/>
</dbReference>
<dbReference type="eggNOG" id="COG0614">
    <property type="taxonomic scope" value="Bacteria"/>
</dbReference>
<keyword evidence="6" id="KW-1185">Reference proteome</keyword>
<dbReference type="EMBL" id="ADGP01000003">
    <property type="protein sequence ID" value="EFD94793.1"/>
    <property type="molecule type" value="Genomic_DNA"/>
</dbReference>
<dbReference type="OrthoDB" id="9816357at2"/>
<dbReference type="InterPro" id="IPR050902">
    <property type="entry name" value="ABC_Transporter_SBP"/>
</dbReference>
<evidence type="ECO:0000313" key="6">
    <source>
        <dbReference type="Proteomes" id="UP000004018"/>
    </source>
</evidence>
<dbReference type="PANTHER" id="PTHR30535">
    <property type="entry name" value="VITAMIN B12-BINDING PROTEIN"/>
    <property type="match status" value="1"/>
</dbReference>
<dbReference type="EMBL" id="AFIJ01000018">
    <property type="protein sequence ID" value="EGL41074.1"/>
    <property type="molecule type" value="Genomic_DNA"/>
</dbReference>
<evidence type="ECO:0000313" key="3">
    <source>
        <dbReference type="EMBL" id="EFD94793.1"/>
    </source>
</evidence>
<dbReference type="Pfam" id="PF01497">
    <property type="entry name" value="Peripla_BP_2"/>
    <property type="match status" value="1"/>
</dbReference>
<gene>
    <name evidence="3" type="ORF">HMPREF0889_0945</name>
    <name evidence="4" type="ORF">HMPREF1039_1348</name>
</gene>
<dbReference type="Proteomes" id="UP000003242">
    <property type="component" value="Unassembled WGS sequence"/>
</dbReference>
<proteinExistence type="inferred from homology"/>
<dbReference type="InterPro" id="IPR002491">
    <property type="entry name" value="ABC_transptr_periplasmic_BD"/>
</dbReference>
<comment type="caution">
    <text evidence="3">The sequence shown here is derived from an EMBL/GenBank/DDBJ whole genome shotgun (WGS) entry which is preliminary data.</text>
</comment>
<reference evidence="5" key="1">
    <citation type="submission" date="2009-12" db="EMBL/GenBank/DDBJ databases">
        <title>Sequence of Clostridiales genomosp. BVAB3 str. UPII9-5.</title>
        <authorList>
            <person name="Madupu R."/>
            <person name="Durkin A.S."/>
            <person name="Torralba M."/>
            <person name="Methe B."/>
            <person name="Sutton G.G."/>
            <person name="Strausberg R.L."/>
            <person name="Nelson K.E."/>
        </authorList>
    </citation>
    <scope>NUCLEOTIDE SEQUENCE [LARGE SCALE GENOMIC DNA]</scope>
    <source>
        <strain evidence="5">28L</strain>
    </source>
</reference>
<comment type="similarity">
    <text evidence="1">Belongs to the bacterial solute-binding protein 8 family.</text>
</comment>
<evidence type="ECO:0000313" key="5">
    <source>
        <dbReference type="Proteomes" id="UP000003242"/>
    </source>
</evidence>
<dbReference type="AlphaFoldDB" id="D3LSK6"/>
<dbReference type="PROSITE" id="PS50983">
    <property type="entry name" value="FE_B12_PBP"/>
    <property type="match status" value="1"/>
</dbReference>
<organism evidence="3 5">
    <name type="scientific">Megasphaera lornae</name>
    <dbReference type="NCBI Taxonomy" id="1000568"/>
    <lineage>
        <taxon>Bacteria</taxon>
        <taxon>Bacillati</taxon>
        <taxon>Bacillota</taxon>
        <taxon>Negativicutes</taxon>
        <taxon>Veillonellales</taxon>
        <taxon>Veillonellaceae</taxon>
        <taxon>Megasphaera</taxon>
    </lineage>
</organism>
<evidence type="ECO:0000259" key="2">
    <source>
        <dbReference type="PROSITE" id="PS50983"/>
    </source>
</evidence>
<dbReference type="Gene3D" id="3.40.50.1980">
    <property type="entry name" value="Nitrogenase molybdenum iron protein domain"/>
    <property type="match status" value="2"/>
</dbReference>
<accession>D3LSK6</accession>